<proteinExistence type="predicted"/>
<dbReference type="eggNOG" id="ENOG502SGAJ">
    <property type="taxonomic scope" value="Eukaryota"/>
</dbReference>
<keyword evidence="2" id="KW-1185">Reference proteome</keyword>
<reference evidence="1 2" key="1">
    <citation type="journal article" date="2010" name="Plant Cell">
        <title>The Chlorella variabilis NC64A genome reveals adaptation to photosymbiosis, coevolution with viruses, and cryptic sex.</title>
        <authorList>
            <person name="Blanc G."/>
            <person name="Duncan G."/>
            <person name="Agarkova I."/>
            <person name="Borodovsky M."/>
            <person name="Gurnon J."/>
            <person name="Kuo A."/>
            <person name="Lindquist E."/>
            <person name="Lucas S."/>
            <person name="Pangilinan J."/>
            <person name="Polle J."/>
            <person name="Salamov A."/>
            <person name="Terry A."/>
            <person name="Yamada T."/>
            <person name="Dunigan D.D."/>
            <person name="Grigoriev I.V."/>
            <person name="Claverie J.M."/>
            <person name="Van Etten J.L."/>
        </authorList>
    </citation>
    <scope>NUCLEOTIDE SEQUENCE [LARGE SCALE GENOMIC DNA]</scope>
    <source>
        <strain evidence="1 2">NC64A</strain>
    </source>
</reference>
<dbReference type="GeneID" id="17350152"/>
<evidence type="ECO:0000313" key="2">
    <source>
        <dbReference type="Proteomes" id="UP000008141"/>
    </source>
</evidence>
<dbReference type="AlphaFoldDB" id="E1ZTY6"/>
<sequence>MAATEDFQRALDRIAQHLAPESEATSQAAASVTITLMLQQTRLPADLGPITARLASLLEAGELAVQRNAAAALSACLESSDTPVVACIENRVAERAAALLEGGAEDGSLVLNLLVLLGTLGEASEETAQLVLDAGGPQQLLRHAELQCTEQLQEAAVDGCCKLAASSAAAKDAMAAAGALPRLAALLLGGGDGGSGNGSGSGAEVRVRALLCLGMLVGGSPERQLELAGVPGAVPALLRLMRQQDDHDCQQIAGGLFKELAGNAEAKGAIAAALKEQQAADASAKFL</sequence>
<dbReference type="KEGG" id="cvr:CHLNCDRAFT_142587"/>
<dbReference type="SUPFAM" id="SSF48371">
    <property type="entry name" value="ARM repeat"/>
    <property type="match status" value="1"/>
</dbReference>
<dbReference type="EMBL" id="GL433876">
    <property type="protein sequence ID" value="EFN50709.1"/>
    <property type="molecule type" value="Genomic_DNA"/>
</dbReference>
<organism evidence="2">
    <name type="scientific">Chlorella variabilis</name>
    <name type="common">Green alga</name>
    <dbReference type="NCBI Taxonomy" id="554065"/>
    <lineage>
        <taxon>Eukaryota</taxon>
        <taxon>Viridiplantae</taxon>
        <taxon>Chlorophyta</taxon>
        <taxon>core chlorophytes</taxon>
        <taxon>Trebouxiophyceae</taxon>
        <taxon>Chlorellales</taxon>
        <taxon>Chlorellaceae</taxon>
        <taxon>Chlorella clade</taxon>
        <taxon>Chlorella</taxon>
    </lineage>
</organism>
<protein>
    <recommendedName>
        <fullName evidence="3">Nucleotide exchange factor Fes1 domain-containing protein</fullName>
    </recommendedName>
</protein>
<dbReference type="SMART" id="SM00185">
    <property type="entry name" value="ARM"/>
    <property type="match status" value="3"/>
</dbReference>
<dbReference type="Proteomes" id="UP000008141">
    <property type="component" value="Unassembled WGS sequence"/>
</dbReference>
<dbReference type="InterPro" id="IPR011989">
    <property type="entry name" value="ARM-like"/>
</dbReference>
<dbReference type="OMA" id="LCSNKQV"/>
<dbReference type="OrthoDB" id="532542at2759"/>
<evidence type="ECO:0000313" key="1">
    <source>
        <dbReference type="EMBL" id="EFN50709.1"/>
    </source>
</evidence>
<dbReference type="Gene3D" id="1.25.10.10">
    <property type="entry name" value="Leucine-rich Repeat Variant"/>
    <property type="match status" value="1"/>
</dbReference>
<evidence type="ECO:0008006" key="3">
    <source>
        <dbReference type="Google" id="ProtNLM"/>
    </source>
</evidence>
<dbReference type="InterPro" id="IPR000225">
    <property type="entry name" value="Armadillo"/>
</dbReference>
<accession>E1ZTY6</accession>
<dbReference type="InterPro" id="IPR016024">
    <property type="entry name" value="ARM-type_fold"/>
</dbReference>
<name>E1ZTY6_CHLVA</name>
<dbReference type="InParanoid" id="E1ZTY6"/>
<gene>
    <name evidence="1" type="ORF">CHLNCDRAFT_142587</name>
</gene>
<dbReference type="RefSeq" id="XP_005842821.1">
    <property type="nucleotide sequence ID" value="XM_005842759.1"/>
</dbReference>